<protein>
    <submittedName>
        <fullName evidence="1">Amidohydrolase</fullName>
    </submittedName>
</protein>
<proteinExistence type="predicted"/>
<reference evidence="1 2" key="1">
    <citation type="submission" date="2024-06" db="EMBL/GenBank/DDBJ databases">
        <title>The Natural Products Discovery Center: Release of the First 8490 Sequenced Strains for Exploring Actinobacteria Biosynthetic Diversity.</title>
        <authorList>
            <person name="Kalkreuter E."/>
            <person name="Kautsar S.A."/>
            <person name="Yang D."/>
            <person name="Bader C.D."/>
            <person name="Teijaro C.N."/>
            <person name="Fluegel L."/>
            <person name="Davis C.M."/>
            <person name="Simpson J.R."/>
            <person name="Lauterbach L."/>
            <person name="Steele A.D."/>
            <person name="Gui C."/>
            <person name="Meng S."/>
            <person name="Li G."/>
            <person name="Viehrig K."/>
            <person name="Ye F."/>
            <person name="Su P."/>
            <person name="Kiefer A.F."/>
            <person name="Nichols A."/>
            <person name="Cepeda A.J."/>
            <person name="Yan W."/>
            <person name="Fan B."/>
            <person name="Jiang Y."/>
            <person name="Adhikari A."/>
            <person name="Zheng C.-J."/>
            <person name="Schuster L."/>
            <person name="Cowan T.M."/>
            <person name="Smanski M.J."/>
            <person name="Chevrette M.G."/>
            <person name="De Carvalho L.P.S."/>
            <person name="Shen B."/>
        </authorList>
    </citation>
    <scope>NUCLEOTIDE SEQUENCE [LARGE SCALE GENOMIC DNA]</scope>
    <source>
        <strain evidence="1 2">NPDC052347</strain>
    </source>
</reference>
<comment type="caution">
    <text evidence="1">The sequence shown here is derived from an EMBL/GenBank/DDBJ whole genome shotgun (WGS) entry which is preliminary data.</text>
</comment>
<dbReference type="NCBIfam" id="TIGR01891">
    <property type="entry name" value="amidohydrolases"/>
    <property type="match status" value="1"/>
</dbReference>
<dbReference type="SUPFAM" id="SSF55031">
    <property type="entry name" value="Bacterial exopeptidase dimerisation domain"/>
    <property type="match status" value="1"/>
</dbReference>
<dbReference type="Proteomes" id="UP001552594">
    <property type="component" value="Unassembled WGS sequence"/>
</dbReference>
<evidence type="ECO:0000313" key="1">
    <source>
        <dbReference type="EMBL" id="MEV5505346.1"/>
    </source>
</evidence>
<organism evidence="1 2">
    <name type="scientific">Streptomyces orinoci</name>
    <name type="common">Streptoverticillium orinoci</name>
    <dbReference type="NCBI Taxonomy" id="67339"/>
    <lineage>
        <taxon>Bacteria</taxon>
        <taxon>Bacillati</taxon>
        <taxon>Actinomycetota</taxon>
        <taxon>Actinomycetes</taxon>
        <taxon>Kitasatosporales</taxon>
        <taxon>Streptomycetaceae</taxon>
        <taxon>Streptomyces</taxon>
    </lineage>
</organism>
<evidence type="ECO:0000313" key="2">
    <source>
        <dbReference type="Proteomes" id="UP001552594"/>
    </source>
</evidence>
<dbReference type="Pfam" id="PF01546">
    <property type="entry name" value="Peptidase_M20"/>
    <property type="match status" value="1"/>
</dbReference>
<dbReference type="InterPro" id="IPR017439">
    <property type="entry name" value="Amidohydrolase"/>
</dbReference>
<dbReference type="PANTHER" id="PTHR11014:SF63">
    <property type="entry name" value="METALLOPEPTIDASE, PUTATIVE (AFU_ORTHOLOGUE AFUA_6G09600)-RELATED"/>
    <property type="match status" value="1"/>
</dbReference>
<dbReference type="Gene3D" id="3.40.630.10">
    <property type="entry name" value="Zn peptidases"/>
    <property type="match status" value="1"/>
</dbReference>
<dbReference type="SUPFAM" id="SSF53187">
    <property type="entry name" value="Zn-dependent exopeptidases"/>
    <property type="match status" value="1"/>
</dbReference>
<dbReference type="EMBL" id="JBFAUK010000002">
    <property type="protein sequence ID" value="MEV5505346.1"/>
    <property type="molecule type" value="Genomic_DNA"/>
</dbReference>
<dbReference type="PANTHER" id="PTHR11014">
    <property type="entry name" value="PEPTIDASE M20 FAMILY MEMBER"/>
    <property type="match status" value="1"/>
</dbReference>
<dbReference type="InterPro" id="IPR002933">
    <property type="entry name" value="Peptidase_M20"/>
</dbReference>
<accession>A0ABV3JR29</accession>
<keyword evidence="2" id="KW-1185">Reference proteome</keyword>
<gene>
    <name evidence="1" type="ORF">AB0L16_02575</name>
</gene>
<dbReference type="Gene3D" id="3.30.70.360">
    <property type="match status" value="1"/>
</dbReference>
<dbReference type="PIRSF" id="PIRSF005962">
    <property type="entry name" value="Pept_M20D_amidohydro"/>
    <property type="match status" value="1"/>
</dbReference>
<sequence>MSDATTQVLTGLDEARRRELAELYRDLHAHPELSFAEHRTAAEVARRVRSYGYEVTESVGRTGVVAVLKRGPGPVVLLRADLDALPLQERTGLPYASGADGVMHACGHDMHTACLLGALRLLAEGRGQWSGTVLAVFQPAEELGCGARAMVEDRLFKRFGKPSVVLGQHVVPLPAGTVGCHPGPAFAAADTLRVRLFGEGGHGWSPEAVIDPVVLAAATVLRLQTVVSREVAAVDSAVLTVGALRAGGDQAELEVDVRSHDARVRERMLAAVERIVRAEAAASGALRQPEIETTGSFPVLVNDPEATERTMTAIGTVLGTERLVDPGPLTAAEDVGVFGSAAGAPVCYWVFGGADPEEYARAEHTGTAARAIPANHSPHFSPAVEPTLTTGVTALVAGALAWLGPADG</sequence>
<dbReference type="RefSeq" id="WP_109278525.1">
    <property type="nucleotide sequence ID" value="NZ_JBFAUK010000002.1"/>
</dbReference>
<dbReference type="InterPro" id="IPR036264">
    <property type="entry name" value="Bact_exopeptidase_dim_dom"/>
</dbReference>
<name>A0ABV3JR29_STRON</name>